<evidence type="ECO:0000313" key="2">
    <source>
        <dbReference type="Proteomes" id="UP000269493"/>
    </source>
</evidence>
<reference evidence="1 2" key="1">
    <citation type="submission" date="2018-10" db="EMBL/GenBank/DDBJ databases">
        <title>Genomic Encyclopedia of Archaeal and Bacterial Type Strains, Phase II (KMG-II): from individual species to whole genera.</title>
        <authorList>
            <person name="Goeker M."/>
        </authorList>
    </citation>
    <scope>NUCLEOTIDE SEQUENCE [LARGE SCALE GENOMIC DNA]</scope>
    <source>
        <strain evidence="1 2">NSB1</strain>
    </source>
</reference>
<organism evidence="1 2">
    <name type="scientific">Coprobacter fastidiosus NSB1 = JCM 33896</name>
    <dbReference type="NCBI Taxonomy" id="1349822"/>
    <lineage>
        <taxon>Bacteria</taxon>
        <taxon>Pseudomonadati</taxon>
        <taxon>Bacteroidota</taxon>
        <taxon>Bacteroidia</taxon>
        <taxon>Bacteroidales</taxon>
        <taxon>Barnesiellaceae</taxon>
        <taxon>Coprobacter</taxon>
    </lineage>
</organism>
<comment type="caution">
    <text evidence="1">The sequence shown here is derived from an EMBL/GenBank/DDBJ whole genome shotgun (WGS) entry which is preliminary data.</text>
</comment>
<accession>A0A495WIK1</accession>
<evidence type="ECO:0000313" key="1">
    <source>
        <dbReference type="EMBL" id="RKT61097.1"/>
    </source>
</evidence>
<name>A0A495WIK1_9BACT</name>
<keyword evidence="2" id="KW-1185">Reference proteome</keyword>
<dbReference type="AlphaFoldDB" id="A0A495WIK1"/>
<dbReference type="EMBL" id="RBXN01000001">
    <property type="protein sequence ID" value="RKT61097.1"/>
    <property type="molecule type" value="Genomic_DNA"/>
</dbReference>
<gene>
    <name evidence="1" type="ORF">BC742_0137</name>
</gene>
<sequence>MYGCTNMHEEDLWNPRRVYVCVPLIKIKQLINRRGFLFVHDKFKINGNL</sequence>
<protein>
    <submittedName>
        <fullName evidence="1">Uncharacterized protein</fullName>
    </submittedName>
</protein>
<proteinExistence type="predicted"/>
<dbReference type="Proteomes" id="UP000269493">
    <property type="component" value="Unassembled WGS sequence"/>
</dbReference>